<evidence type="ECO:0000313" key="11">
    <source>
        <dbReference type="Proteomes" id="UP000324324"/>
    </source>
</evidence>
<protein>
    <recommendedName>
        <fullName evidence="8">Formate-dependent phosphoribosylglycinamide formyltransferase</fullName>
        <ecNumber evidence="8">6.3.1.21</ecNumber>
    </recommendedName>
    <alternativeName>
        <fullName evidence="8">5'-phosphoribosylglycinamide transformylase 2</fullName>
    </alternativeName>
    <alternativeName>
        <fullName evidence="8">Formate-dependent GAR transformylase</fullName>
    </alternativeName>
    <alternativeName>
        <fullName evidence="8">GAR transformylase 2</fullName>
        <shortName evidence="8">GART 2</shortName>
    </alternativeName>
    <alternativeName>
        <fullName evidence="8">Non-folate glycinamide ribonucleotide transformylase</fullName>
    </alternativeName>
    <alternativeName>
        <fullName evidence="8">Phosphoribosylglycinamide formyltransferase 2</fullName>
    </alternativeName>
</protein>
<keyword evidence="7 8" id="KW-0460">Magnesium</keyword>
<accession>A0A5M8B039</accession>
<dbReference type="InterPro" id="IPR016185">
    <property type="entry name" value="PreATP-grasp_dom_sf"/>
</dbReference>
<dbReference type="SUPFAM" id="SSF51246">
    <property type="entry name" value="Rudiment single hybrid motif"/>
    <property type="match status" value="1"/>
</dbReference>
<feature type="binding site" evidence="8">
    <location>
        <position position="115"/>
    </location>
    <ligand>
        <name>ATP</name>
        <dbReference type="ChEBI" id="CHEBI:30616"/>
    </ligand>
</feature>
<dbReference type="PANTHER" id="PTHR43055">
    <property type="entry name" value="FORMATE-DEPENDENT PHOSPHORIBOSYLGLYCINAMIDE FORMYLTRANSFERASE"/>
    <property type="match status" value="1"/>
</dbReference>
<dbReference type="RefSeq" id="WP_150082477.1">
    <property type="nucleotide sequence ID" value="NZ_VWRN01000019.1"/>
</dbReference>
<proteinExistence type="inferred from homology"/>
<dbReference type="EC" id="6.3.1.21" evidence="8"/>
<feature type="binding site" evidence="8">
    <location>
        <position position="362"/>
    </location>
    <ligand>
        <name>N(1)-(5-phospho-beta-D-ribosyl)glycinamide</name>
        <dbReference type="ChEBI" id="CHEBI:143788"/>
    </ligand>
</feature>
<evidence type="ECO:0000256" key="6">
    <source>
        <dbReference type="ARBA" id="ARBA00022840"/>
    </source>
</evidence>
<dbReference type="SUPFAM" id="SSF56059">
    <property type="entry name" value="Glutathione synthetase ATP-binding domain-like"/>
    <property type="match status" value="1"/>
</dbReference>
<dbReference type="Gene3D" id="3.30.1490.20">
    <property type="entry name" value="ATP-grasp fold, A domain"/>
    <property type="match status" value="1"/>
</dbReference>
<dbReference type="FunFam" id="3.30.1490.20:FF:000013">
    <property type="entry name" value="Formate-dependent phosphoribosylglycinamide formyltransferase"/>
    <property type="match status" value="1"/>
</dbReference>
<feature type="binding site" evidence="8">
    <location>
        <position position="286"/>
    </location>
    <ligand>
        <name>Mg(2+)</name>
        <dbReference type="ChEBI" id="CHEBI:18420"/>
    </ligand>
</feature>
<feature type="binding site" evidence="8">
    <location>
        <position position="293"/>
    </location>
    <ligand>
        <name>N(1)-(5-phospho-beta-D-ribosyl)glycinamide</name>
        <dbReference type="ChEBI" id="CHEBI:143788"/>
    </ligand>
</feature>
<dbReference type="EMBL" id="VWRN01000019">
    <property type="protein sequence ID" value="KAA6129247.1"/>
    <property type="molecule type" value="Genomic_DNA"/>
</dbReference>
<dbReference type="GO" id="GO:0000287">
    <property type="term" value="F:magnesium ion binding"/>
    <property type="evidence" value="ECO:0007669"/>
    <property type="project" value="UniProtKB-UniRule"/>
</dbReference>
<dbReference type="InterPro" id="IPR048740">
    <property type="entry name" value="PurT_C"/>
</dbReference>
<feature type="binding site" evidence="8">
    <location>
        <position position="82"/>
    </location>
    <ligand>
        <name>N(1)-(5-phospho-beta-D-ribosyl)glycinamide</name>
        <dbReference type="ChEBI" id="CHEBI:143788"/>
    </ligand>
</feature>
<feature type="binding site" evidence="8">
    <location>
        <begin position="162"/>
        <end position="167"/>
    </location>
    <ligand>
        <name>ATP</name>
        <dbReference type="ChEBI" id="CHEBI:30616"/>
    </ligand>
</feature>
<dbReference type="Pfam" id="PF21244">
    <property type="entry name" value="PurT_C"/>
    <property type="match status" value="1"/>
</dbReference>
<dbReference type="InterPro" id="IPR005862">
    <property type="entry name" value="PurT"/>
</dbReference>
<dbReference type="Proteomes" id="UP000324324">
    <property type="component" value="Unassembled WGS sequence"/>
</dbReference>
<dbReference type="GO" id="GO:0005524">
    <property type="term" value="F:ATP binding"/>
    <property type="evidence" value="ECO:0007669"/>
    <property type="project" value="UniProtKB-UniRule"/>
</dbReference>
<evidence type="ECO:0000256" key="7">
    <source>
        <dbReference type="ARBA" id="ARBA00022842"/>
    </source>
</evidence>
<comment type="catalytic activity">
    <reaction evidence="8">
        <text>N(1)-(5-phospho-beta-D-ribosyl)glycinamide + formate + ATP = N(2)-formyl-N(1)-(5-phospho-beta-D-ribosyl)glycinamide + ADP + phosphate + H(+)</text>
        <dbReference type="Rhea" id="RHEA:24829"/>
        <dbReference type="ChEBI" id="CHEBI:15378"/>
        <dbReference type="ChEBI" id="CHEBI:15740"/>
        <dbReference type="ChEBI" id="CHEBI:30616"/>
        <dbReference type="ChEBI" id="CHEBI:43474"/>
        <dbReference type="ChEBI" id="CHEBI:143788"/>
        <dbReference type="ChEBI" id="CHEBI:147286"/>
        <dbReference type="ChEBI" id="CHEBI:456216"/>
        <dbReference type="EC" id="6.3.1.21"/>
    </reaction>
</comment>
<dbReference type="Gene3D" id="3.30.470.20">
    <property type="entry name" value="ATP-grasp fold, B domain"/>
    <property type="match status" value="1"/>
</dbReference>
<dbReference type="InterPro" id="IPR054350">
    <property type="entry name" value="PurT/PurK_preATP-grasp"/>
</dbReference>
<keyword evidence="2 8" id="KW-0436">Ligase</keyword>
<feature type="binding site" evidence="8">
    <location>
        <begin position="369"/>
        <end position="370"/>
    </location>
    <ligand>
        <name>N(1)-(5-phospho-beta-D-ribosyl)glycinamide</name>
        <dbReference type="ChEBI" id="CHEBI:143788"/>
    </ligand>
</feature>
<dbReference type="NCBIfam" id="TIGR01142">
    <property type="entry name" value="purT"/>
    <property type="match status" value="1"/>
</dbReference>
<dbReference type="Pfam" id="PF02222">
    <property type="entry name" value="ATP-grasp"/>
    <property type="match status" value="1"/>
</dbReference>
<keyword evidence="3 8" id="KW-0479">Metal-binding</keyword>
<dbReference type="InterPro" id="IPR003135">
    <property type="entry name" value="ATP-grasp_carboxylate-amine"/>
</dbReference>
<dbReference type="UniPathway" id="UPA00074">
    <property type="reaction ID" value="UER00127"/>
</dbReference>
<feature type="binding site" evidence="8">
    <location>
        <begin position="197"/>
        <end position="200"/>
    </location>
    <ligand>
        <name>ATP</name>
        <dbReference type="ChEBI" id="CHEBI:30616"/>
    </ligand>
</feature>
<reference evidence="10 11" key="1">
    <citation type="submission" date="2019-09" db="EMBL/GenBank/DDBJ databases">
        <title>Isolation of a novel species in the genus Cupriavidus from patients with sepsis using whole genome sequencing.</title>
        <authorList>
            <person name="Kweon O.J."/>
            <person name="Lee M.-K."/>
        </authorList>
    </citation>
    <scope>NUCLEOTIDE SEQUENCE [LARGE SCALE GENOMIC DNA]</scope>
    <source>
        <strain evidence="10 11">MKL-01</strain>
    </source>
</reference>
<dbReference type="AlphaFoldDB" id="A0A5M8B039"/>
<dbReference type="InterPro" id="IPR013815">
    <property type="entry name" value="ATP_grasp_subdomain_1"/>
</dbReference>
<dbReference type="GO" id="GO:0006189">
    <property type="term" value="P:'de novo' IMP biosynthetic process"/>
    <property type="evidence" value="ECO:0007669"/>
    <property type="project" value="UniProtKB-UniRule"/>
</dbReference>
<dbReference type="GO" id="GO:0043815">
    <property type="term" value="F:phosphoribosylglycinamide formyltransferase 2 activity"/>
    <property type="evidence" value="ECO:0007669"/>
    <property type="project" value="UniProtKB-UniRule"/>
</dbReference>
<dbReference type="SUPFAM" id="SSF52440">
    <property type="entry name" value="PreATP-grasp domain"/>
    <property type="match status" value="1"/>
</dbReference>
<keyword evidence="5 8" id="KW-0658">Purine biosynthesis</keyword>
<dbReference type="InterPro" id="IPR011761">
    <property type="entry name" value="ATP-grasp"/>
</dbReference>
<dbReference type="Gene3D" id="3.40.50.20">
    <property type="match status" value="1"/>
</dbReference>
<comment type="subunit">
    <text evidence="1 8">Homodimer.</text>
</comment>
<feature type="binding site" evidence="8">
    <location>
        <position position="157"/>
    </location>
    <ligand>
        <name>ATP</name>
        <dbReference type="ChEBI" id="CHEBI:30616"/>
    </ligand>
</feature>
<dbReference type="GO" id="GO:0004644">
    <property type="term" value="F:phosphoribosylglycinamide formyltransferase activity"/>
    <property type="evidence" value="ECO:0007669"/>
    <property type="project" value="UniProtKB-UniRule"/>
</dbReference>
<keyword evidence="11" id="KW-1185">Reference proteome</keyword>
<comment type="similarity">
    <text evidence="8">Belongs to the PurK/PurT family.</text>
</comment>
<dbReference type="GO" id="GO:0005829">
    <property type="term" value="C:cytosol"/>
    <property type="evidence" value="ECO:0007669"/>
    <property type="project" value="TreeGrafter"/>
</dbReference>
<keyword evidence="6 8" id="KW-0067">ATP-binding</keyword>
<organism evidence="10 11">
    <name type="scientific">Cupriavidus cauae</name>
    <dbReference type="NCBI Taxonomy" id="2608999"/>
    <lineage>
        <taxon>Bacteria</taxon>
        <taxon>Pseudomonadati</taxon>
        <taxon>Pseudomonadota</taxon>
        <taxon>Betaproteobacteria</taxon>
        <taxon>Burkholderiales</taxon>
        <taxon>Burkholderiaceae</taxon>
        <taxon>Cupriavidus</taxon>
    </lineage>
</organism>
<dbReference type="PROSITE" id="PS50975">
    <property type="entry name" value="ATP_GRASP"/>
    <property type="match status" value="1"/>
</dbReference>
<feature type="binding site" evidence="8">
    <location>
        <position position="274"/>
    </location>
    <ligand>
        <name>Mg(2+)</name>
        <dbReference type="ChEBI" id="CHEBI:18420"/>
    </ligand>
</feature>
<dbReference type="InterPro" id="IPR011054">
    <property type="entry name" value="Rudment_hybrid_motif"/>
</dbReference>
<evidence type="ECO:0000256" key="8">
    <source>
        <dbReference type="HAMAP-Rule" id="MF_01643"/>
    </source>
</evidence>
<evidence type="ECO:0000256" key="1">
    <source>
        <dbReference type="ARBA" id="ARBA00011738"/>
    </source>
</evidence>
<name>A0A5M8B039_9BURK</name>
<dbReference type="PANTHER" id="PTHR43055:SF1">
    <property type="entry name" value="FORMATE-DEPENDENT PHOSPHORIBOSYLGLYCINAMIDE FORMYLTRANSFERASE"/>
    <property type="match status" value="1"/>
</dbReference>
<gene>
    <name evidence="8 10" type="primary">purT</name>
    <name evidence="10" type="ORF">F1599_05680</name>
</gene>
<sequence length="401" mass="43391">MTTLGTPLSPRATKVMLLGSGELGKEVLIALQRLGVETIAVDRYDRAPGQQIAHHARTIAMSDPDQLKALIEAERPDLVVPEIEAIATPMLETLEAAGTVRVIPTARAARLTMDREGIRRLAAETLGLPTSPYRFCDSLQELREAIDGGIGYPCVVKPVMSSSGKGQSKLDGPQDVERAWEYAMAGGRVSHGRVIVEGFIDFDYEITLLTVRARGADGSIETHFCEPIGHLQQAGDYVESWQPHPMHPAALQKAREIARAVTGDLGGQGLFGVELFVKGEQVWFSEVSPRPHDTGMVTMITQWQSEFELHARAILGLPVDTTLKSPGASAVIYGGVDGEGVVFDGVDQALRVPRTDLRLFGKPESFAKRRMGVALAYDVDVEAARANAREAAGKVVPRLPD</sequence>
<evidence type="ECO:0000259" key="9">
    <source>
        <dbReference type="PROSITE" id="PS50975"/>
    </source>
</evidence>
<feature type="domain" description="ATP-grasp" evidence="9">
    <location>
        <begin position="120"/>
        <end position="315"/>
    </location>
</feature>
<evidence type="ECO:0000256" key="3">
    <source>
        <dbReference type="ARBA" id="ARBA00022723"/>
    </source>
</evidence>
<evidence type="ECO:0000256" key="5">
    <source>
        <dbReference type="ARBA" id="ARBA00022755"/>
    </source>
</evidence>
<comment type="caution">
    <text evidence="10">The sequence shown here is derived from an EMBL/GenBank/DDBJ whole genome shotgun (WGS) entry which is preliminary data.</text>
</comment>
<feature type="binding site" evidence="8">
    <location>
        <begin position="22"/>
        <end position="23"/>
    </location>
    <ligand>
        <name>N(1)-(5-phospho-beta-D-ribosyl)glycinamide</name>
        <dbReference type="ChEBI" id="CHEBI:143788"/>
    </ligand>
</feature>
<evidence type="ECO:0000256" key="2">
    <source>
        <dbReference type="ARBA" id="ARBA00022598"/>
    </source>
</evidence>
<keyword evidence="10" id="KW-0808">Transferase</keyword>
<evidence type="ECO:0000256" key="4">
    <source>
        <dbReference type="ARBA" id="ARBA00022741"/>
    </source>
</evidence>
<dbReference type="Pfam" id="PF22660">
    <property type="entry name" value="RS_preATP-grasp-like"/>
    <property type="match status" value="1"/>
</dbReference>
<feature type="binding site" evidence="8">
    <location>
        <position position="205"/>
    </location>
    <ligand>
        <name>ATP</name>
        <dbReference type="ChEBI" id="CHEBI:30616"/>
    </ligand>
</feature>
<keyword evidence="4 8" id="KW-0547">Nucleotide-binding</keyword>
<comment type="function">
    <text evidence="8">Involved in the de novo purine biosynthesis. Catalyzes the transfer of formate to 5-phospho-ribosyl-glycinamide (GAR), producing 5-phospho-ribosyl-N-formylglycinamide (FGAR). Formate is provided by PurU via hydrolysis of 10-formyl-tetrahydrofolate.</text>
</comment>
<dbReference type="NCBIfam" id="NF006766">
    <property type="entry name" value="PRK09288.1"/>
    <property type="match status" value="1"/>
</dbReference>
<evidence type="ECO:0000313" key="10">
    <source>
        <dbReference type="EMBL" id="KAA6129247.1"/>
    </source>
</evidence>
<dbReference type="HAMAP" id="MF_01643">
    <property type="entry name" value="PurT"/>
    <property type="match status" value="1"/>
</dbReference>
<comment type="pathway">
    <text evidence="8">Purine metabolism; IMP biosynthesis via de novo pathway; N(2)-formyl-N(1)-(5-phospho-D-ribosyl)glycinamide from N(1)-(5-phospho-D-ribosyl)glycinamide (formate route): step 1/1.</text>
</comment>